<reference evidence="1 2" key="1">
    <citation type="submission" date="2019-03" db="EMBL/GenBank/DDBJ databases">
        <title>Genomic Encyclopedia of Archaeal and Bacterial Type Strains, Phase II (KMG-II): from individual species to whole genera.</title>
        <authorList>
            <person name="Goeker M."/>
        </authorList>
    </citation>
    <scope>NUCLEOTIDE SEQUENCE [LARGE SCALE GENOMIC DNA]</scope>
    <source>
        <strain evidence="1 2">ATCC 25309</strain>
    </source>
</reference>
<dbReference type="Proteomes" id="UP000295662">
    <property type="component" value="Unassembled WGS sequence"/>
</dbReference>
<protein>
    <submittedName>
        <fullName evidence="1">Uncharacterized protein DUF4272</fullName>
    </submittedName>
</protein>
<accession>A0A4R7SRS0</accession>
<gene>
    <name evidence="1" type="ORF">EI77_01111</name>
</gene>
<proteinExistence type="predicted"/>
<evidence type="ECO:0000313" key="2">
    <source>
        <dbReference type="Proteomes" id="UP000295662"/>
    </source>
</evidence>
<sequence>MNINRLEKLAWAVVFLPLAFTPTMSQTAGERKIKIEQHEATSPSVEAASRKIRSIERLKKEGVATIDHLPVIEDSQSCRERSAEEIARRAIAVCITAVKGEGLDQAIVETLVKKYGAEAFFTPMRRPSSKTLPLLSKTGSTLLGAMNVRGYCCGL</sequence>
<evidence type="ECO:0000313" key="1">
    <source>
        <dbReference type="EMBL" id="TDU81801.1"/>
    </source>
</evidence>
<dbReference type="InterPro" id="IPR025368">
    <property type="entry name" value="DUF4272"/>
</dbReference>
<organism evidence="1 2">
    <name type="scientific">Prosthecobacter fusiformis</name>
    <dbReference type="NCBI Taxonomy" id="48464"/>
    <lineage>
        <taxon>Bacteria</taxon>
        <taxon>Pseudomonadati</taxon>
        <taxon>Verrucomicrobiota</taxon>
        <taxon>Verrucomicrobiia</taxon>
        <taxon>Verrucomicrobiales</taxon>
        <taxon>Verrucomicrobiaceae</taxon>
        <taxon>Prosthecobacter</taxon>
    </lineage>
</organism>
<keyword evidence="2" id="KW-1185">Reference proteome</keyword>
<dbReference type="Pfam" id="PF14094">
    <property type="entry name" value="DUF4272"/>
    <property type="match status" value="1"/>
</dbReference>
<dbReference type="EMBL" id="SOCA01000001">
    <property type="protein sequence ID" value="TDU81801.1"/>
    <property type="molecule type" value="Genomic_DNA"/>
</dbReference>
<dbReference type="AlphaFoldDB" id="A0A4R7SRS0"/>
<name>A0A4R7SRS0_9BACT</name>
<comment type="caution">
    <text evidence="1">The sequence shown here is derived from an EMBL/GenBank/DDBJ whole genome shotgun (WGS) entry which is preliminary data.</text>
</comment>